<dbReference type="Proteomes" id="UP001207468">
    <property type="component" value="Unassembled WGS sequence"/>
</dbReference>
<protein>
    <submittedName>
        <fullName evidence="1">Uncharacterized protein</fullName>
    </submittedName>
</protein>
<dbReference type="EMBL" id="JAGFNK010000320">
    <property type="protein sequence ID" value="KAI9453004.1"/>
    <property type="molecule type" value="Genomic_DNA"/>
</dbReference>
<name>A0ACC0TXU1_9AGAM</name>
<sequence>MITGILPRLFIILISRHPSQRMRAPTILAISYLAIGYYPSFRPMTPAKGSDHGTPKLYKLAPAGRSHCKVGETCGAACTDRLGGRTDRRFQDYAGSRRPKLKEKTLARHEFAGNKPFQTPLSVLSFSLLSLARARDIRMISAPSSLHRRWYNPHTRYRMARNACFPAPLPHPQI</sequence>
<proteinExistence type="predicted"/>
<gene>
    <name evidence="1" type="ORF">F5148DRAFT_493215</name>
</gene>
<accession>A0ACC0TXU1</accession>
<reference evidence="1" key="1">
    <citation type="submission" date="2021-03" db="EMBL/GenBank/DDBJ databases">
        <title>Evolutionary priming and transition to the ectomycorrhizal habit in an iconic lineage of mushroom-forming fungi: is preadaptation a requirement?</title>
        <authorList>
            <consortium name="DOE Joint Genome Institute"/>
            <person name="Looney B.P."/>
            <person name="Miyauchi S."/>
            <person name="Morin E."/>
            <person name="Drula E."/>
            <person name="Courty P.E."/>
            <person name="Chicoki N."/>
            <person name="Fauchery L."/>
            <person name="Kohler A."/>
            <person name="Kuo A."/>
            <person name="LaButti K."/>
            <person name="Pangilinan J."/>
            <person name="Lipzen A."/>
            <person name="Riley R."/>
            <person name="Andreopoulos W."/>
            <person name="He G."/>
            <person name="Johnson J."/>
            <person name="Barry K.W."/>
            <person name="Grigoriev I.V."/>
            <person name="Nagy L."/>
            <person name="Hibbett D."/>
            <person name="Henrissat B."/>
            <person name="Matheny P.B."/>
            <person name="Labbe J."/>
            <person name="Martin A.F."/>
        </authorList>
    </citation>
    <scope>NUCLEOTIDE SEQUENCE</scope>
    <source>
        <strain evidence="1">BPL698</strain>
    </source>
</reference>
<evidence type="ECO:0000313" key="2">
    <source>
        <dbReference type="Proteomes" id="UP001207468"/>
    </source>
</evidence>
<comment type="caution">
    <text evidence="1">The sequence shown here is derived from an EMBL/GenBank/DDBJ whole genome shotgun (WGS) entry which is preliminary data.</text>
</comment>
<organism evidence="1 2">
    <name type="scientific">Russula earlei</name>
    <dbReference type="NCBI Taxonomy" id="71964"/>
    <lineage>
        <taxon>Eukaryota</taxon>
        <taxon>Fungi</taxon>
        <taxon>Dikarya</taxon>
        <taxon>Basidiomycota</taxon>
        <taxon>Agaricomycotina</taxon>
        <taxon>Agaricomycetes</taxon>
        <taxon>Russulales</taxon>
        <taxon>Russulaceae</taxon>
        <taxon>Russula</taxon>
    </lineage>
</organism>
<keyword evidence="2" id="KW-1185">Reference proteome</keyword>
<evidence type="ECO:0000313" key="1">
    <source>
        <dbReference type="EMBL" id="KAI9453004.1"/>
    </source>
</evidence>